<dbReference type="Proteomes" id="UP000054350">
    <property type="component" value="Unassembled WGS sequence"/>
</dbReference>
<proteinExistence type="inferred from homology"/>
<dbReference type="InterPro" id="IPR004143">
    <property type="entry name" value="BPL_LPL_catalytic"/>
</dbReference>
<feature type="domain" description="BPL/LPL catalytic" evidence="6">
    <location>
        <begin position="1"/>
        <end position="169"/>
    </location>
</feature>
<evidence type="ECO:0000256" key="2">
    <source>
        <dbReference type="ARBA" id="ARBA00007907"/>
    </source>
</evidence>
<dbReference type="GO" id="GO:0009249">
    <property type="term" value="P:protein lipoylation"/>
    <property type="evidence" value="ECO:0007669"/>
    <property type="project" value="InterPro"/>
</dbReference>
<dbReference type="OMA" id="FNTIVAC"/>
<comment type="similarity">
    <text evidence="2">Belongs to the LipB family.</text>
</comment>
<dbReference type="STRING" id="578462.A0A0L0T430"/>
<dbReference type="Gene3D" id="3.30.930.10">
    <property type="entry name" value="Bira Bifunctional Protein, Domain 2"/>
    <property type="match status" value="1"/>
</dbReference>
<evidence type="ECO:0000256" key="1">
    <source>
        <dbReference type="ARBA" id="ARBA00004821"/>
    </source>
</evidence>
<evidence type="ECO:0000256" key="4">
    <source>
        <dbReference type="ARBA" id="ARBA00022679"/>
    </source>
</evidence>
<dbReference type="InterPro" id="IPR045864">
    <property type="entry name" value="aa-tRNA-synth_II/BPL/LPL"/>
</dbReference>
<dbReference type="PROSITE" id="PS51733">
    <property type="entry name" value="BPL_LPL_CATALYTIC"/>
    <property type="match status" value="1"/>
</dbReference>
<evidence type="ECO:0000313" key="7">
    <source>
        <dbReference type="EMBL" id="KNE69487.1"/>
    </source>
</evidence>
<dbReference type="SUPFAM" id="SSF55681">
    <property type="entry name" value="Class II aaRS and biotin synthetases"/>
    <property type="match status" value="1"/>
</dbReference>
<keyword evidence="8" id="KW-1185">Reference proteome</keyword>
<gene>
    <name evidence="7" type="ORF">AMAG_14055</name>
</gene>
<dbReference type="PANTHER" id="PTHR10993:SF7">
    <property type="entry name" value="LIPOYLTRANSFERASE 2, MITOCHONDRIAL-RELATED"/>
    <property type="match status" value="1"/>
</dbReference>
<reference evidence="7 8" key="1">
    <citation type="submission" date="2009-11" db="EMBL/GenBank/DDBJ databases">
        <title>Annotation of Allomyces macrogynus ATCC 38327.</title>
        <authorList>
            <consortium name="The Broad Institute Genome Sequencing Platform"/>
            <person name="Russ C."/>
            <person name="Cuomo C."/>
            <person name="Burger G."/>
            <person name="Gray M.W."/>
            <person name="Holland P.W.H."/>
            <person name="King N."/>
            <person name="Lang F.B.F."/>
            <person name="Roger A.J."/>
            <person name="Ruiz-Trillo I."/>
            <person name="Young S.K."/>
            <person name="Zeng Q."/>
            <person name="Gargeya S."/>
            <person name="Fitzgerald M."/>
            <person name="Haas B."/>
            <person name="Abouelleil A."/>
            <person name="Alvarado L."/>
            <person name="Arachchi H.M."/>
            <person name="Berlin A."/>
            <person name="Chapman S.B."/>
            <person name="Gearin G."/>
            <person name="Goldberg J."/>
            <person name="Griggs A."/>
            <person name="Gujja S."/>
            <person name="Hansen M."/>
            <person name="Heiman D."/>
            <person name="Howarth C."/>
            <person name="Larimer J."/>
            <person name="Lui A."/>
            <person name="MacDonald P.J.P."/>
            <person name="McCowen C."/>
            <person name="Montmayeur A."/>
            <person name="Murphy C."/>
            <person name="Neiman D."/>
            <person name="Pearson M."/>
            <person name="Priest M."/>
            <person name="Roberts A."/>
            <person name="Saif S."/>
            <person name="Shea T."/>
            <person name="Sisk P."/>
            <person name="Stolte C."/>
            <person name="Sykes S."/>
            <person name="Wortman J."/>
            <person name="Nusbaum C."/>
            <person name="Birren B."/>
        </authorList>
    </citation>
    <scope>NUCLEOTIDE SEQUENCE [LARGE SCALE GENOMIC DNA]</scope>
    <source>
        <strain evidence="7 8">ATCC 38327</strain>
    </source>
</reference>
<dbReference type="AlphaFoldDB" id="A0A0L0T430"/>
<evidence type="ECO:0000256" key="3">
    <source>
        <dbReference type="ARBA" id="ARBA00012334"/>
    </source>
</evidence>
<name>A0A0L0T430_ALLM3</name>
<sequence length="192" mass="21014">MRPSTPSYAAKRPTSCARLRRETGAEYYEIQRGGQTTYHGPGQLVGYPILALKELQLGVRCYVNSLENALIHLCRAQYGLAAGTNEHTGVWVGTNKIAALGVHVSRSVTQHGFALNVDPDLRYYDHIVPCGITDMGVTSLAKETGNLAPVDEVVPSLLASFASVWGNQWMRLEELSPEWNARVEEMLVNGSA</sequence>
<accession>A0A0L0T430</accession>
<dbReference type="VEuPathDB" id="FungiDB:AMAG_14055"/>
<dbReference type="NCBIfam" id="TIGR00214">
    <property type="entry name" value="lipB"/>
    <property type="match status" value="1"/>
</dbReference>
<protein>
    <recommendedName>
        <fullName evidence="3">lipoyl(octanoyl) transferase</fullName>
        <ecNumber evidence="3">2.3.1.181</ecNumber>
    </recommendedName>
</protein>
<dbReference type="EMBL" id="GG745361">
    <property type="protein sequence ID" value="KNE69487.1"/>
    <property type="molecule type" value="Genomic_DNA"/>
</dbReference>
<evidence type="ECO:0000259" key="6">
    <source>
        <dbReference type="PROSITE" id="PS51733"/>
    </source>
</evidence>
<dbReference type="PROSITE" id="PS01313">
    <property type="entry name" value="LIPB"/>
    <property type="match status" value="1"/>
</dbReference>
<dbReference type="CDD" id="cd16444">
    <property type="entry name" value="LipB"/>
    <property type="match status" value="1"/>
</dbReference>
<reference evidence="8" key="2">
    <citation type="submission" date="2009-11" db="EMBL/GenBank/DDBJ databases">
        <title>The Genome Sequence of Allomyces macrogynus strain ATCC 38327.</title>
        <authorList>
            <consortium name="The Broad Institute Genome Sequencing Platform"/>
            <person name="Russ C."/>
            <person name="Cuomo C."/>
            <person name="Shea T."/>
            <person name="Young S.K."/>
            <person name="Zeng Q."/>
            <person name="Koehrsen M."/>
            <person name="Haas B."/>
            <person name="Borodovsky M."/>
            <person name="Guigo R."/>
            <person name="Alvarado L."/>
            <person name="Berlin A."/>
            <person name="Borenstein D."/>
            <person name="Chen Z."/>
            <person name="Engels R."/>
            <person name="Freedman E."/>
            <person name="Gellesch M."/>
            <person name="Goldberg J."/>
            <person name="Griggs A."/>
            <person name="Gujja S."/>
            <person name="Heiman D."/>
            <person name="Hepburn T."/>
            <person name="Howarth C."/>
            <person name="Jen D."/>
            <person name="Larson L."/>
            <person name="Lewis B."/>
            <person name="Mehta T."/>
            <person name="Park D."/>
            <person name="Pearson M."/>
            <person name="Roberts A."/>
            <person name="Saif S."/>
            <person name="Shenoy N."/>
            <person name="Sisk P."/>
            <person name="Stolte C."/>
            <person name="Sykes S."/>
            <person name="Walk T."/>
            <person name="White J."/>
            <person name="Yandava C."/>
            <person name="Burger G."/>
            <person name="Gray M.W."/>
            <person name="Holland P.W.H."/>
            <person name="King N."/>
            <person name="Lang F.B.F."/>
            <person name="Roger A.J."/>
            <person name="Ruiz-Trillo I."/>
            <person name="Lander E."/>
            <person name="Nusbaum C."/>
        </authorList>
    </citation>
    <scope>NUCLEOTIDE SEQUENCE [LARGE SCALE GENOMIC DNA]</scope>
    <source>
        <strain evidence="8">ATCC 38327</strain>
    </source>
</reference>
<keyword evidence="4 7" id="KW-0808">Transferase</keyword>
<dbReference type="InterPro" id="IPR020605">
    <property type="entry name" value="Octanoyltransferase_CS"/>
</dbReference>
<dbReference type="eggNOG" id="KOG0325">
    <property type="taxonomic scope" value="Eukaryota"/>
</dbReference>
<dbReference type="GO" id="GO:0033819">
    <property type="term" value="F:lipoyl(octanoyl) transferase activity"/>
    <property type="evidence" value="ECO:0007669"/>
    <property type="project" value="UniProtKB-EC"/>
</dbReference>
<dbReference type="PANTHER" id="PTHR10993">
    <property type="entry name" value="OCTANOYLTRANSFERASE"/>
    <property type="match status" value="1"/>
</dbReference>
<keyword evidence="5" id="KW-0012">Acyltransferase</keyword>
<dbReference type="OrthoDB" id="19908at2759"/>
<comment type="pathway">
    <text evidence="1">Protein modification; protein lipoylation via endogenous pathway; protein N(6)-(lipoyl)lysine from octanoyl-[acyl-carrier-protein]: step 1/2.</text>
</comment>
<organism evidence="7 8">
    <name type="scientific">Allomyces macrogynus (strain ATCC 38327)</name>
    <name type="common">Allomyces javanicus var. macrogynus</name>
    <dbReference type="NCBI Taxonomy" id="578462"/>
    <lineage>
        <taxon>Eukaryota</taxon>
        <taxon>Fungi</taxon>
        <taxon>Fungi incertae sedis</taxon>
        <taxon>Blastocladiomycota</taxon>
        <taxon>Blastocladiomycetes</taxon>
        <taxon>Blastocladiales</taxon>
        <taxon>Blastocladiaceae</taxon>
        <taxon>Allomyces</taxon>
    </lineage>
</organism>
<dbReference type="Pfam" id="PF21948">
    <property type="entry name" value="LplA-B_cat"/>
    <property type="match status" value="1"/>
</dbReference>
<evidence type="ECO:0000256" key="5">
    <source>
        <dbReference type="ARBA" id="ARBA00023315"/>
    </source>
</evidence>
<evidence type="ECO:0000313" key="8">
    <source>
        <dbReference type="Proteomes" id="UP000054350"/>
    </source>
</evidence>
<dbReference type="UniPathway" id="UPA00538">
    <property type="reaction ID" value="UER00592"/>
</dbReference>
<dbReference type="InterPro" id="IPR000544">
    <property type="entry name" value="Octanoyltransferase"/>
</dbReference>
<dbReference type="EC" id="2.3.1.181" evidence="3"/>